<dbReference type="Proteomes" id="UP000765509">
    <property type="component" value="Unassembled WGS sequence"/>
</dbReference>
<dbReference type="InterPro" id="IPR043128">
    <property type="entry name" value="Rev_trsase/Diguanyl_cyclase"/>
</dbReference>
<evidence type="ECO:0000313" key="2">
    <source>
        <dbReference type="EMBL" id="MBW0468817.1"/>
    </source>
</evidence>
<dbReference type="Gene3D" id="3.30.70.270">
    <property type="match status" value="1"/>
</dbReference>
<dbReference type="SUPFAM" id="SSF56672">
    <property type="entry name" value="DNA/RNA polymerases"/>
    <property type="match status" value="1"/>
</dbReference>
<dbReference type="PANTHER" id="PTHR24559">
    <property type="entry name" value="TRANSPOSON TY3-I GAG-POL POLYPROTEIN"/>
    <property type="match status" value="1"/>
</dbReference>
<gene>
    <name evidence="2" type="ORF">O181_008532</name>
</gene>
<reference evidence="2" key="1">
    <citation type="submission" date="2021-03" db="EMBL/GenBank/DDBJ databases">
        <title>Draft genome sequence of rust myrtle Austropuccinia psidii MF-1, a brazilian biotype.</title>
        <authorList>
            <person name="Quecine M.C."/>
            <person name="Pachon D.M.R."/>
            <person name="Bonatelli M.L."/>
            <person name="Correr F.H."/>
            <person name="Franceschini L.M."/>
            <person name="Leite T.F."/>
            <person name="Margarido G.R.A."/>
            <person name="Almeida C.A."/>
            <person name="Ferrarezi J.A."/>
            <person name="Labate C.A."/>
        </authorList>
    </citation>
    <scope>NUCLEOTIDE SEQUENCE</scope>
    <source>
        <strain evidence="2">MF-1</strain>
    </source>
</reference>
<dbReference type="Gene3D" id="3.10.10.10">
    <property type="entry name" value="HIV Type 1 Reverse Transcriptase, subunit A, domain 1"/>
    <property type="match status" value="1"/>
</dbReference>
<comment type="caution">
    <text evidence="2">The sequence shown here is derived from an EMBL/GenBank/DDBJ whole genome shotgun (WGS) entry which is preliminary data.</text>
</comment>
<dbReference type="AlphaFoldDB" id="A0A9Q3BNZ1"/>
<evidence type="ECO:0000259" key="1">
    <source>
        <dbReference type="Pfam" id="PF00078"/>
    </source>
</evidence>
<name>A0A9Q3BNZ1_9BASI</name>
<feature type="domain" description="Reverse transcriptase" evidence="1">
    <location>
        <begin position="6"/>
        <end position="150"/>
    </location>
</feature>
<sequence length="203" mass="23240">MVGEFRALSTYTVPDRSPIPKIQISVTKISQEAYISTMDVLKGFNQNLVTPRARKYWTIIVHCGVYEYLRMPFGTKNAPSHFQGMMNEIIPEDLSEGWLIISIDDIIVCSKTWEEHMYRLSRVLEKIQSVNMKITLNKCHFGFEELKSLGNVVSGLFLGIEKNKVAAVLLEPMHQKLNPVIFGILRILQTAHYRLCIHSKTSL</sequence>
<dbReference type="InterPro" id="IPR000477">
    <property type="entry name" value="RT_dom"/>
</dbReference>
<dbReference type="InterPro" id="IPR053134">
    <property type="entry name" value="RNA-dir_DNA_polymerase"/>
</dbReference>
<proteinExistence type="predicted"/>
<dbReference type="CDD" id="cd01647">
    <property type="entry name" value="RT_LTR"/>
    <property type="match status" value="1"/>
</dbReference>
<organism evidence="2 3">
    <name type="scientific">Austropuccinia psidii MF-1</name>
    <dbReference type="NCBI Taxonomy" id="1389203"/>
    <lineage>
        <taxon>Eukaryota</taxon>
        <taxon>Fungi</taxon>
        <taxon>Dikarya</taxon>
        <taxon>Basidiomycota</taxon>
        <taxon>Pucciniomycotina</taxon>
        <taxon>Pucciniomycetes</taxon>
        <taxon>Pucciniales</taxon>
        <taxon>Sphaerophragmiaceae</taxon>
        <taxon>Austropuccinia</taxon>
    </lineage>
</organism>
<keyword evidence="3" id="KW-1185">Reference proteome</keyword>
<dbReference type="PANTHER" id="PTHR24559:SF435">
    <property type="entry name" value="RIBONUCLEASE H"/>
    <property type="match status" value="1"/>
</dbReference>
<accession>A0A9Q3BNZ1</accession>
<dbReference type="Pfam" id="PF00078">
    <property type="entry name" value="RVT_1"/>
    <property type="match status" value="1"/>
</dbReference>
<dbReference type="InterPro" id="IPR043502">
    <property type="entry name" value="DNA/RNA_pol_sf"/>
</dbReference>
<dbReference type="EMBL" id="AVOT02001983">
    <property type="protein sequence ID" value="MBW0468817.1"/>
    <property type="molecule type" value="Genomic_DNA"/>
</dbReference>
<evidence type="ECO:0000313" key="3">
    <source>
        <dbReference type="Proteomes" id="UP000765509"/>
    </source>
</evidence>
<protein>
    <recommendedName>
        <fullName evidence="1">Reverse transcriptase domain-containing protein</fullName>
    </recommendedName>
</protein>